<feature type="non-terminal residue" evidence="3">
    <location>
        <position position="103"/>
    </location>
</feature>
<dbReference type="EMBL" id="ML014394">
    <property type="protein sequence ID" value="RKO98601.1"/>
    <property type="molecule type" value="Genomic_DNA"/>
</dbReference>
<protein>
    <submittedName>
        <fullName evidence="3">Uncharacterized protein</fullName>
    </submittedName>
</protein>
<evidence type="ECO:0000313" key="4">
    <source>
        <dbReference type="Proteomes" id="UP000274922"/>
    </source>
</evidence>
<evidence type="ECO:0000256" key="2">
    <source>
        <dbReference type="SAM" id="SignalP"/>
    </source>
</evidence>
<feature type="signal peptide" evidence="2">
    <location>
        <begin position="1"/>
        <end position="23"/>
    </location>
</feature>
<dbReference type="AlphaFoldDB" id="A0A4P9WYL6"/>
<keyword evidence="4" id="KW-1185">Reference proteome</keyword>
<name>A0A4P9WYL6_9FUNG</name>
<proteinExistence type="predicted"/>
<evidence type="ECO:0000313" key="3">
    <source>
        <dbReference type="EMBL" id="RKO98601.1"/>
    </source>
</evidence>
<feature type="chain" id="PRO_5020577982" evidence="2">
    <location>
        <begin position="24"/>
        <end position="103"/>
    </location>
</feature>
<sequence length="103" mass="10741">MWRHGALLAVLALLGPRSGPLMGAYGEVASDARAASKELHALMLHDTRGLDRGEAQPLMQPMATSPGSHHGGDTTTIADADPGAIAARHQPQLHAVHEQLAKG</sequence>
<keyword evidence="2" id="KW-0732">Signal</keyword>
<feature type="compositionally biased region" description="Polar residues" evidence="1">
    <location>
        <begin position="62"/>
        <end position="77"/>
    </location>
</feature>
<reference evidence="4" key="1">
    <citation type="journal article" date="2018" name="Nat. Microbiol.">
        <title>Leveraging single-cell genomics to expand the fungal tree of life.</title>
        <authorList>
            <person name="Ahrendt S.R."/>
            <person name="Quandt C.A."/>
            <person name="Ciobanu D."/>
            <person name="Clum A."/>
            <person name="Salamov A."/>
            <person name="Andreopoulos B."/>
            <person name="Cheng J.F."/>
            <person name="Woyke T."/>
            <person name="Pelin A."/>
            <person name="Henrissat B."/>
            <person name="Reynolds N.K."/>
            <person name="Benny G.L."/>
            <person name="Smith M.E."/>
            <person name="James T.Y."/>
            <person name="Grigoriev I.V."/>
        </authorList>
    </citation>
    <scope>NUCLEOTIDE SEQUENCE [LARGE SCALE GENOMIC DNA]</scope>
    <source>
        <strain evidence="4">ATCC 52028</strain>
    </source>
</reference>
<organism evidence="3 4">
    <name type="scientific">Caulochytrium protostelioides</name>
    <dbReference type="NCBI Taxonomy" id="1555241"/>
    <lineage>
        <taxon>Eukaryota</taxon>
        <taxon>Fungi</taxon>
        <taxon>Fungi incertae sedis</taxon>
        <taxon>Chytridiomycota</taxon>
        <taxon>Chytridiomycota incertae sedis</taxon>
        <taxon>Chytridiomycetes</taxon>
        <taxon>Caulochytriales</taxon>
        <taxon>Caulochytriaceae</taxon>
        <taxon>Caulochytrium</taxon>
    </lineage>
</organism>
<feature type="region of interest" description="Disordered" evidence="1">
    <location>
        <begin position="58"/>
        <end position="79"/>
    </location>
</feature>
<gene>
    <name evidence="3" type="ORF">CXG81DRAFT_21190</name>
</gene>
<dbReference type="Proteomes" id="UP000274922">
    <property type="component" value="Unassembled WGS sequence"/>
</dbReference>
<accession>A0A4P9WYL6</accession>
<evidence type="ECO:0000256" key="1">
    <source>
        <dbReference type="SAM" id="MobiDB-lite"/>
    </source>
</evidence>